<evidence type="ECO:0000256" key="1">
    <source>
        <dbReference type="SAM" id="MobiDB-lite"/>
    </source>
</evidence>
<accession>S7MJD1</accession>
<evidence type="ECO:0000313" key="2">
    <source>
        <dbReference type="EMBL" id="EPQ04231.1"/>
    </source>
</evidence>
<feature type="compositionally biased region" description="Basic and acidic residues" evidence="1">
    <location>
        <begin position="19"/>
        <end position="28"/>
    </location>
</feature>
<reference evidence="2 3" key="1">
    <citation type="journal article" date="2013" name="Nat. Commun.">
        <title>Genome analysis reveals insights into physiology and longevity of the Brandt's bat Myotis brandtii.</title>
        <authorList>
            <person name="Seim I."/>
            <person name="Fang X."/>
            <person name="Xiong Z."/>
            <person name="Lobanov A.V."/>
            <person name="Huang Z."/>
            <person name="Ma S."/>
            <person name="Feng Y."/>
            <person name="Turanov A.A."/>
            <person name="Zhu Y."/>
            <person name="Lenz T.L."/>
            <person name="Gerashchenko M.V."/>
            <person name="Fan D."/>
            <person name="Hee Yim S."/>
            <person name="Yao X."/>
            <person name="Jordan D."/>
            <person name="Xiong Y."/>
            <person name="Ma Y."/>
            <person name="Lyapunov A.N."/>
            <person name="Chen G."/>
            <person name="Kulakova O.I."/>
            <person name="Sun Y."/>
            <person name="Lee S.G."/>
            <person name="Bronson R.T."/>
            <person name="Moskalev A.A."/>
            <person name="Sunyaev S.R."/>
            <person name="Zhang G."/>
            <person name="Krogh A."/>
            <person name="Wang J."/>
            <person name="Gladyshev V.N."/>
        </authorList>
    </citation>
    <scope>NUCLEOTIDE SEQUENCE [LARGE SCALE GENOMIC DNA]</scope>
</reference>
<name>S7MJD1_MYOBR</name>
<protein>
    <submittedName>
        <fullName evidence="2">Uncharacterized protein</fullName>
    </submittedName>
</protein>
<dbReference type="Proteomes" id="UP000052978">
    <property type="component" value="Unassembled WGS sequence"/>
</dbReference>
<organism evidence="2 3">
    <name type="scientific">Myotis brandtii</name>
    <name type="common">Brandt's bat</name>
    <dbReference type="NCBI Taxonomy" id="109478"/>
    <lineage>
        <taxon>Eukaryota</taxon>
        <taxon>Metazoa</taxon>
        <taxon>Chordata</taxon>
        <taxon>Craniata</taxon>
        <taxon>Vertebrata</taxon>
        <taxon>Euteleostomi</taxon>
        <taxon>Mammalia</taxon>
        <taxon>Eutheria</taxon>
        <taxon>Laurasiatheria</taxon>
        <taxon>Chiroptera</taxon>
        <taxon>Yangochiroptera</taxon>
        <taxon>Vespertilionidae</taxon>
        <taxon>Myotis</taxon>
    </lineage>
</organism>
<feature type="compositionally biased region" description="Pro residues" evidence="1">
    <location>
        <begin position="33"/>
        <end position="42"/>
    </location>
</feature>
<feature type="region of interest" description="Disordered" evidence="1">
    <location>
        <begin position="1"/>
        <end position="72"/>
    </location>
</feature>
<dbReference type="EMBL" id="KE161502">
    <property type="protein sequence ID" value="EPQ04231.1"/>
    <property type="molecule type" value="Genomic_DNA"/>
</dbReference>
<sequence>MSLGFTHGVSEPQAQAPGKQEEKERLAADRTCPSPPPAPAPSGLPHGLLVGQHLPRAFPPEPETQTGELDSRLPGAHRGLCLREVTAPLGLSPPMQVRMLICNLCKNEVRLNTHTQGPWVSCGWLSIRRWRRGGVAMSCWGLGHSVEKGEQFVGHNKH</sequence>
<proteinExistence type="predicted"/>
<dbReference type="AlphaFoldDB" id="S7MJD1"/>
<evidence type="ECO:0000313" key="3">
    <source>
        <dbReference type="Proteomes" id="UP000052978"/>
    </source>
</evidence>
<gene>
    <name evidence="2" type="ORF">D623_10014607</name>
</gene>
<keyword evidence="3" id="KW-1185">Reference proteome</keyword>